<dbReference type="InterPro" id="IPR001509">
    <property type="entry name" value="Epimerase_deHydtase"/>
</dbReference>
<comment type="caution">
    <text evidence="4">The sequence shown here is derived from an EMBL/GenBank/DDBJ whole genome shotgun (WGS) entry which is preliminary data.</text>
</comment>
<evidence type="ECO:0000313" key="4">
    <source>
        <dbReference type="EMBL" id="ESQ91111.1"/>
    </source>
</evidence>
<proteinExistence type="inferred from homology"/>
<dbReference type="STRING" id="1121022.GCA_000376105_02973"/>
<evidence type="ECO:0000313" key="5">
    <source>
        <dbReference type="Proteomes" id="UP000017837"/>
    </source>
</evidence>
<dbReference type="SUPFAM" id="SSF51735">
    <property type="entry name" value="NAD(P)-binding Rossmann-fold domains"/>
    <property type="match status" value="1"/>
</dbReference>
<dbReference type="OrthoDB" id="9814124at2"/>
<evidence type="ECO:0000256" key="2">
    <source>
        <dbReference type="ARBA" id="ARBA00007637"/>
    </source>
</evidence>
<sequence length="332" mass="36939">MPRILITGAAGFLGFHLARLLAGDVKNHIIAVDNFVRGEHDEALRNLVSQPNVDLIEADLSDPVQVAKLPTDVDYVYHLAAMNGTQNFYERPMDVIKYCTLPTLYLAEHYGRGSKLQRFVYAGTSESYASTVTRFNWPVPTAEDVPLCVDDVTNPRWSYAMGKMHGEVVVAQAGRSFEMPYSIIRYHNAYGPRMGDRHVVPDFYIRAKEGVFELFGHEDTRAFLYVDDAVRGTRLIAETPACEGQIVNLGGGREITMLDLAKEMMAARGMEGEIKLHPSPVGSVKRRLPDLTRLKALTGFEETISLSEGLKLTAAFYLDGTLVDFQTSRDAS</sequence>
<comment type="similarity">
    <text evidence="2">Belongs to the NAD(P)-dependent epimerase/dehydratase family.</text>
</comment>
<evidence type="ECO:0000259" key="3">
    <source>
        <dbReference type="Pfam" id="PF01370"/>
    </source>
</evidence>
<evidence type="ECO:0000256" key="1">
    <source>
        <dbReference type="ARBA" id="ARBA00005125"/>
    </source>
</evidence>
<reference evidence="4 5" key="1">
    <citation type="journal article" date="2014" name="Nature">
        <title>Sequential evolution of bacterial morphology by co-option of a developmental regulator.</title>
        <authorList>
            <person name="Jiang C."/>
            <person name="Brown P.J."/>
            <person name="Ducret A."/>
            <person name="Brun Y.V."/>
        </authorList>
    </citation>
    <scope>NUCLEOTIDE SEQUENCE [LARGE SCALE GENOMIC DNA]</scope>
    <source>
        <strain evidence="4 5">DSM 16100</strain>
    </source>
</reference>
<gene>
    <name evidence="4" type="ORF">ABENE_10665</name>
</gene>
<dbReference type="AlphaFoldDB" id="V4PS42"/>
<name>V4PS42_9CAUL</name>
<dbReference type="Proteomes" id="UP000017837">
    <property type="component" value="Unassembled WGS sequence"/>
</dbReference>
<keyword evidence="5" id="KW-1185">Reference proteome</keyword>
<dbReference type="Gene3D" id="3.40.50.720">
    <property type="entry name" value="NAD(P)-binding Rossmann-like Domain"/>
    <property type="match status" value="1"/>
</dbReference>
<dbReference type="PATRIC" id="fig|1121022.4.peg.2156"/>
<accession>V4PS42</accession>
<feature type="domain" description="NAD-dependent epimerase/dehydratase" evidence="3">
    <location>
        <begin position="4"/>
        <end position="250"/>
    </location>
</feature>
<organism evidence="4 5">
    <name type="scientific">Asticcacaulis benevestitus DSM 16100 = ATCC BAA-896</name>
    <dbReference type="NCBI Taxonomy" id="1121022"/>
    <lineage>
        <taxon>Bacteria</taxon>
        <taxon>Pseudomonadati</taxon>
        <taxon>Pseudomonadota</taxon>
        <taxon>Alphaproteobacteria</taxon>
        <taxon>Caulobacterales</taxon>
        <taxon>Caulobacteraceae</taxon>
        <taxon>Asticcacaulis</taxon>
    </lineage>
</organism>
<dbReference type="EMBL" id="AWGB01000018">
    <property type="protein sequence ID" value="ESQ91111.1"/>
    <property type="molecule type" value="Genomic_DNA"/>
</dbReference>
<dbReference type="PANTHER" id="PTHR43000">
    <property type="entry name" value="DTDP-D-GLUCOSE 4,6-DEHYDRATASE-RELATED"/>
    <property type="match status" value="1"/>
</dbReference>
<dbReference type="RefSeq" id="WP_018082639.1">
    <property type="nucleotide sequence ID" value="NZ_AQWM01000016.1"/>
</dbReference>
<dbReference type="Pfam" id="PF01370">
    <property type="entry name" value="Epimerase"/>
    <property type="match status" value="1"/>
</dbReference>
<dbReference type="InterPro" id="IPR036291">
    <property type="entry name" value="NAD(P)-bd_dom_sf"/>
</dbReference>
<dbReference type="eggNOG" id="COG0451">
    <property type="taxonomic scope" value="Bacteria"/>
</dbReference>
<comment type="pathway">
    <text evidence="1">Bacterial outer membrane biogenesis; LPS O-antigen biosynthesis.</text>
</comment>
<protein>
    <submittedName>
        <fullName evidence="4">Epimerase</fullName>
    </submittedName>
</protein>